<sequence>MWSLLLPLAKKVIIKQLAKPTVKKLVIELLEAVVRTTDTDLDDMMLKRLKKSILAPTGKPLSKQLLGEQK</sequence>
<evidence type="ECO:0000313" key="1">
    <source>
        <dbReference type="EMBL" id="AAX44578.1"/>
    </source>
</evidence>
<name>Q58MF4_BPPRM</name>
<keyword evidence="3" id="KW-1185">Reference proteome</keyword>
<reference evidence="2 4" key="2">
    <citation type="submission" date="2009-10" db="EMBL/GenBank/DDBJ databases">
        <title>The Genome Sequence of Prochlorococcus phage P-SSM2.</title>
        <authorList>
            <consortium name="The Broad Institute Genome Sequencing Platform"/>
            <person name="Henn M.R."/>
            <person name="Sullivan M.S."/>
            <person name="Osburne M.S."/>
            <person name="Levin J."/>
            <person name="Malboeuf C."/>
            <person name="Casali M."/>
            <person name="Russ C."/>
            <person name="Lennon N."/>
            <person name="Chapman S.B."/>
            <person name="Erlich R."/>
            <person name="Young S.K."/>
            <person name="Koehrsen M."/>
            <person name="Yandava C."/>
            <person name="Zeng Q."/>
            <person name="Alvarado L."/>
            <person name="Anderson S."/>
            <person name="Berlin A."/>
            <person name="Borenstein D."/>
            <person name="Chen Z."/>
            <person name="Engels R."/>
            <person name="Freedman E."/>
            <person name="Gellesch M."/>
            <person name="Goldberg J."/>
            <person name="Green L."/>
            <person name="Griggs A."/>
            <person name="Gujja S."/>
            <person name="Heilman E.R."/>
            <person name="Heiman D."/>
            <person name="Hepburn T."/>
            <person name="Howarth C."/>
            <person name="Jen D."/>
            <person name="Larson L."/>
            <person name="Lewis B."/>
            <person name="Mehta T."/>
            <person name="Park D."/>
            <person name="Pearson M."/>
            <person name="Richards J."/>
            <person name="Rizzolo K."/>
            <person name="Roberts A."/>
            <person name="Ryan E."/>
            <person name="Saif S."/>
            <person name="Shea T."/>
            <person name="Shenoy N."/>
            <person name="Sisk P."/>
            <person name="Stolte C."/>
            <person name="Sykes S."/>
            <person name="Walk T."/>
            <person name="White J."/>
            <person name="Yu Q."/>
            <person name="Coleman M.L."/>
            <person name="Huang K.H."/>
            <person name="Weigele P.R."/>
            <person name="DeFrancesco A.S."/>
            <person name="Kern S.E."/>
            <person name="Thompson L.R."/>
            <person name="Fu R."/>
            <person name="Hombeck B."/>
            <person name="Chisholm S.W."/>
            <person name="Haas B."/>
            <person name="Nusbaum C."/>
            <person name="Birren B."/>
        </authorList>
    </citation>
    <scope>NUCLEOTIDE SEQUENCE [LARGE SCALE GENOMIC DNA]</scope>
    <source>
        <strain evidence="2">P-SSM2</strain>
    </source>
</reference>
<gene>
    <name evidence="2" type="ORF">PCMG_00205</name>
    <name evidence="1" type="ORF">PSSM2_201</name>
</gene>
<dbReference type="EMBL" id="AY939844">
    <property type="protein sequence ID" value="AAX44578.1"/>
    <property type="molecule type" value="Genomic_DNA"/>
</dbReference>
<evidence type="ECO:0000313" key="2">
    <source>
        <dbReference type="EMBL" id="ACY76081.1"/>
    </source>
</evidence>
<dbReference type="EMBL" id="GU071092">
    <property type="protein sequence ID" value="ACY76081.1"/>
    <property type="molecule type" value="Genomic_DNA"/>
</dbReference>
<dbReference type="Proteomes" id="UP000000991">
    <property type="component" value="Segment"/>
</dbReference>
<organism evidence="1 3">
    <name type="scientific">Prochlorococcus phage P-SSM2</name>
    <dbReference type="NCBI Taxonomy" id="268746"/>
    <lineage>
        <taxon>Viruses</taxon>
        <taxon>Duplodnaviria</taxon>
        <taxon>Heunggongvirae</taxon>
        <taxon>Uroviricota</taxon>
        <taxon>Caudoviricetes</taxon>
        <taxon>Pantevenvirales</taxon>
        <taxon>Kyanoviridae</taxon>
        <taxon>Salacisavirus</taxon>
        <taxon>Salacisavirus pssm2</taxon>
    </lineage>
</organism>
<reference evidence="1 3" key="1">
    <citation type="journal article" date="2005" name="PLoS Biol.">
        <title>Three Prochlorococcus cyanophage genomes: signature features and ecological interpretations.</title>
        <authorList>
            <person name="Sullivan M.B."/>
            <person name="Coleman M.L."/>
            <person name="Weigele P."/>
            <person name="Rohwer F."/>
            <person name="Chisholm S.W."/>
        </authorList>
    </citation>
    <scope>NUCLEOTIDE SEQUENCE</scope>
</reference>
<dbReference type="GeneID" id="3294231"/>
<dbReference type="KEGG" id="vg:3294231"/>
<evidence type="ECO:0000313" key="3">
    <source>
        <dbReference type="Proteomes" id="UP000000991"/>
    </source>
</evidence>
<evidence type="ECO:0000313" key="4">
    <source>
        <dbReference type="Proteomes" id="UP000013923"/>
    </source>
</evidence>
<organismHost>
    <name type="scientific">Prochlorococcus</name>
    <dbReference type="NCBI Taxonomy" id="1218"/>
</organismHost>
<reference evidence="1 3" key="3">
    <citation type="journal article" date="2010" name="Environ. Microbiol.">
        <title>Genomic analysis of oceanic cyanobacterial myoviruses compared with T4-like myoviruses from diverse hosts and environments.</title>
        <authorList>
            <person name="Sullivan M.B."/>
            <person name="Huang K.H."/>
            <person name="Ignacio-Espinoza J.C."/>
            <person name="Berlin A.M."/>
            <person name="Kelly L."/>
            <person name="Weigele P.R."/>
            <person name="DeFrancesco A.S."/>
            <person name="Kern S.E."/>
            <person name="Thompson L.R."/>
            <person name="Young S."/>
            <person name="Yandava C."/>
            <person name="Fu R."/>
            <person name="Krastins B."/>
            <person name="Chase M."/>
            <person name="Sarracino D."/>
            <person name="Osburne M.S."/>
            <person name="Henn M.R."/>
            <person name="Chisholm S.W."/>
        </authorList>
    </citation>
    <scope>NUCLEOTIDE SEQUENCE [LARGE SCALE GENOMIC DNA]</scope>
</reference>
<protein>
    <submittedName>
        <fullName evidence="1">Uncharacterized protein</fullName>
    </submittedName>
</protein>
<accession>Q58MF4</accession>
<proteinExistence type="predicted"/>
<dbReference type="RefSeq" id="YP_214432.1">
    <property type="nucleotide sequence ID" value="NC_006883.2"/>
</dbReference>
<dbReference type="Proteomes" id="UP000013923">
    <property type="component" value="Genome"/>
</dbReference>